<dbReference type="PANTHER" id="PTHR11347">
    <property type="entry name" value="CYCLIC NUCLEOTIDE PHOSPHODIESTERASE"/>
    <property type="match status" value="1"/>
</dbReference>
<dbReference type="STRING" id="48269.A0A183MI79"/>
<dbReference type="EMBL" id="UZAI01016993">
    <property type="protein sequence ID" value="VDP19087.1"/>
    <property type="molecule type" value="Genomic_DNA"/>
</dbReference>
<dbReference type="GO" id="GO:0007165">
    <property type="term" value="P:signal transduction"/>
    <property type="evidence" value="ECO:0007669"/>
    <property type="project" value="InterPro"/>
</dbReference>
<protein>
    <recommendedName>
        <fullName evidence="4">Phosphodiesterase</fullName>
        <ecNumber evidence="4">3.1.4.-</ecNumber>
    </recommendedName>
</protein>
<proteinExistence type="inferred from homology"/>
<evidence type="ECO:0000256" key="2">
    <source>
        <dbReference type="ARBA" id="ARBA00022723"/>
    </source>
</evidence>
<evidence type="ECO:0000256" key="4">
    <source>
        <dbReference type="RuleBase" id="RU363067"/>
    </source>
</evidence>
<reference evidence="5 6" key="1">
    <citation type="submission" date="2018-11" db="EMBL/GenBank/DDBJ databases">
        <authorList>
            <consortium name="Pathogen Informatics"/>
        </authorList>
    </citation>
    <scope>NUCLEOTIDE SEQUENCE [LARGE SCALE GENOMIC DNA]</scope>
    <source>
        <strain evidence="5 6">Zambia</strain>
    </source>
</reference>
<dbReference type="SUPFAM" id="SSF109604">
    <property type="entry name" value="HD-domain/PDEase-like"/>
    <property type="match status" value="1"/>
</dbReference>
<evidence type="ECO:0000256" key="3">
    <source>
        <dbReference type="ARBA" id="ARBA00022801"/>
    </source>
</evidence>
<dbReference type="EC" id="3.1.4.-" evidence="4"/>
<sequence length="541" mass="62111">MNQIGIRNVNEEIDKMVGQDKKIDNPRSNYVLSGIDLLDYGVGLKDIPLRTSDTNMTTDEELDMECALSGVSQFFYKNLTTCTLGQYAQIPNDTDMLRTVNTPESLRACYVRMRHIYRMIETDRIGKATLLKNIQYAINVMENAYIAEKRRIREEEEDLSEAATEYVPDEVRNWLASTFTRTVQNVGIGEQKPRFRSVANAIRAGIFVERTETTTVIIKKTGLDTWNFDVFGLNEASENHALKFVAFELLHKYNLINKFQINSTALESLLIQLETGYSKYSNPYHNLVHAADVMQTCHMIIFMNDLRQNWLNDLDIFAVLFAAVIHDYEHTGTTNNFHIATRSELALVYNDRGVLENHHVSAVFRLMQEEEFSILTGLEADQYKEFRQLVIDMVLCTDMSLHFQQIKNMKTMISMPESVDKTKALSLIVHCADISHPAKEWALHEQWSDILCEEFFRQGDRERELNLPISPLCDRNTVVVPQSQIGFIDFIVEPSFQVLGDMIERIVNPPQTEGVLPTDPTSPKPKSPDQETGKFCFNYIQ</sequence>
<dbReference type="Pfam" id="PF00233">
    <property type="entry name" value="PDEase_I"/>
    <property type="match status" value="1"/>
</dbReference>
<dbReference type="SMART" id="SM00471">
    <property type="entry name" value="HDc"/>
    <property type="match status" value="1"/>
</dbReference>
<dbReference type="Pfam" id="PF08499">
    <property type="entry name" value="PDEase_I_N"/>
    <property type="match status" value="1"/>
</dbReference>
<dbReference type="InterPro" id="IPR003607">
    <property type="entry name" value="HD/PDEase_dom"/>
</dbReference>
<comment type="similarity">
    <text evidence="4">Belongs to the cyclic nucleotide phosphodiesterase family.</text>
</comment>
<dbReference type="AlphaFoldDB" id="A0A183MI79"/>
<keyword evidence="6" id="KW-1185">Reference proteome</keyword>
<dbReference type="PRINTS" id="PR00387">
    <property type="entry name" value="PDIESTERASE1"/>
</dbReference>
<dbReference type="InterPro" id="IPR036971">
    <property type="entry name" value="PDEase_catalytic_dom_sf"/>
</dbReference>
<evidence type="ECO:0000256" key="1">
    <source>
        <dbReference type="ARBA" id="ARBA00022535"/>
    </source>
</evidence>
<gene>
    <name evidence="5" type="ORF">SMRZ_LOCUS15754</name>
</gene>
<dbReference type="InterPro" id="IPR013706">
    <property type="entry name" value="PDE1_N"/>
</dbReference>
<dbReference type="GO" id="GO:0046872">
    <property type="term" value="F:metal ion binding"/>
    <property type="evidence" value="ECO:0007669"/>
    <property type="project" value="UniProtKB-KW"/>
</dbReference>
<dbReference type="InterPro" id="IPR002073">
    <property type="entry name" value="PDEase_catalytic_dom"/>
</dbReference>
<evidence type="ECO:0000313" key="6">
    <source>
        <dbReference type="Proteomes" id="UP000277204"/>
    </source>
</evidence>
<dbReference type="GO" id="GO:0004114">
    <property type="term" value="F:3',5'-cyclic-nucleotide phosphodiesterase activity"/>
    <property type="evidence" value="ECO:0007669"/>
    <property type="project" value="InterPro"/>
</dbReference>
<keyword evidence="3 4" id="KW-0378">Hydrolase</keyword>
<dbReference type="PROSITE" id="PS00126">
    <property type="entry name" value="PDEASE_I_1"/>
    <property type="match status" value="1"/>
</dbReference>
<dbReference type="CDD" id="cd00077">
    <property type="entry name" value="HDc"/>
    <property type="match status" value="1"/>
</dbReference>
<keyword evidence="2 4" id="KW-0479">Metal-binding</keyword>
<accession>A0A183MI79</accession>
<dbReference type="Gene3D" id="1.10.1300.10">
    <property type="entry name" value="3'5'-cyclic nucleotide phosphodiesterase, catalytic domain"/>
    <property type="match status" value="1"/>
</dbReference>
<dbReference type="InterPro" id="IPR023088">
    <property type="entry name" value="PDEase"/>
</dbReference>
<keyword evidence="1" id="KW-0140">cGMP</keyword>
<evidence type="ECO:0000313" key="5">
    <source>
        <dbReference type="EMBL" id="VDP19087.1"/>
    </source>
</evidence>
<dbReference type="InterPro" id="IPR023174">
    <property type="entry name" value="PDEase_CS"/>
</dbReference>
<name>A0A183MI79_9TREM</name>
<dbReference type="PROSITE" id="PS51845">
    <property type="entry name" value="PDEASE_I_2"/>
    <property type="match status" value="1"/>
</dbReference>
<dbReference type="Proteomes" id="UP000277204">
    <property type="component" value="Unassembled WGS sequence"/>
</dbReference>
<organism evidence="5 6">
    <name type="scientific">Schistosoma margrebowiei</name>
    <dbReference type="NCBI Taxonomy" id="48269"/>
    <lineage>
        <taxon>Eukaryota</taxon>
        <taxon>Metazoa</taxon>
        <taxon>Spiralia</taxon>
        <taxon>Lophotrochozoa</taxon>
        <taxon>Platyhelminthes</taxon>
        <taxon>Trematoda</taxon>
        <taxon>Digenea</taxon>
        <taxon>Strigeidida</taxon>
        <taxon>Schistosomatoidea</taxon>
        <taxon>Schistosomatidae</taxon>
        <taxon>Schistosoma</taxon>
    </lineage>
</organism>
<comment type="cofactor">
    <cofactor evidence="4">
        <name>a divalent metal cation</name>
        <dbReference type="ChEBI" id="CHEBI:60240"/>
    </cofactor>
    <text evidence="4">Binds 2 divalent metal cations per subunit. Site 1 may preferentially bind zinc ions, while site 2 has a preference for magnesium and/or manganese ions.</text>
</comment>